<reference evidence="3" key="1">
    <citation type="journal article" date="2019" name="Int. J. Syst. Evol. Microbiol.">
        <title>The Global Catalogue of Microorganisms (GCM) 10K type strain sequencing project: providing services to taxonomists for standard genome sequencing and annotation.</title>
        <authorList>
            <consortium name="The Broad Institute Genomics Platform"/>
            <consortium name="The Broad Institute Genome Sequencing Center for Infectious Disease"/>
            <person name="Wu L."/>
            <person name="Ma J."/>
        </authorList>
    </citation>
    <scope>NUCLEOTIDE SEQUENCE [LARGE SCALE GENOMIC DNA]</scope>
    <source>
        <strain evidence="3">JCM 18302</strain>
    </source>
</reference>
<protein>
    <submittedName>
        <fullName evidence="2">Uncharacterized protein</fullName>
    </submittedName>
</protein>
<feature type="region of interest" description="Disordered" evidence="1">
    <location>
        <begin position="63"/>
        <end position="85"/>
    </location>
</feature>
<accession>A0ABP9NRU4</accession>
<dbReference type="Proteomes" id="UP001500804">
    <property type="component" value="Unassembled WGS sequence"/>
</dbReference>
<evidence type="ECO:0000313" key="3">
    <source>
        <dbReference type="Proteomes" id="UP001500804"/>
    </source>
</evidence>
<evidence type="ECO:0000256" key="1">
    <source>
        <dbReference type="SAM" id="MobiDB-lite"/>
    </source>
</evidence>
<organism evidence="2 3">
    <name type="scientific">Pseudonocardia adelaidensis</name>
    <dbReference type="NCBI Taxonomy" id="648754"/>
    <lineage>
        <taxon>Bacteria</taxon>
        <taxon>Bacillati</taxon>
        <taxon>Actinomycetota</taxon>
        <taxon>Actinomycetes</taxon>
        <taxon>Pseudonocardiales</taxon>
        <taxon>Pseudonocardiaceae</taxon>
        <taxon>Pseudonocardia</taxon>
    </lineage>
</organism>
<gene>
    <name evidence="2" type="ORF">GCM10023320_48000</name>
</gene>
<evidence type="ECO:0000313" key="2">
    <source>
        <dbReference type="EMBL" id="GAA5128684.1"/>
    </source>
</evidence>
<sequence length="85" mass="8895">MQPGHVGGAARVGLVEQQADGEQQLPALQPRSRLRELGHGRGLDLAVQAAAAGDDAEPQRRIRGEVGDGQQPGLLDVPANQELSL</sequence>
<comment type="caution">
    <text evidence="2">The sequence shown here is derived from an EMBL/GenBank/DDBJ whole genome shotgun (WGS) entry which is preliminary data.</text>
</comment>
<proteinExistence type="predicted"/>
<name>A0ABP9NRU4_9PSEU</name>
<keyword evidence="3" id="KW-1185">Reference proteome</keyword>
<dbReference type="EMBL" id="BAABJO010000019">
    <property type="protein sequence ID" value="GAA5128684.1"/>
    <property type="molecule type" value="Genomic_DNA"/>
</dbReference>